<dbReference type="EMBL" id="JBHUFD010000018">
    <property type="protein sequence ID" value="MFD1874728.1"/>
    <property type="molecule type" value="Genomic_DNA"/>
</dbReference>
<evidence type="ECO:0000313" key="3">
    <source>
        <dbReference type="Proteomes" id="UP001597197"/>
    </source>
</evidence>
<reference evidence="3" key="1">
    <citation type="journal article" date="2019" name="Int. J. Syst. Evol. Microbiol.">
        <title>The Global Catalogue of Microorganisms (GCM) 10K type strain sequencing project: providing services to taxonomists for standard genome sequencing and annotation.</title>
        <authorList>
            <consortium name="The Broad Institute Genomics Platform"/>
            <consortium name="The Broad Institute Genome Sequencing Center for Infectious Disease"/>
            <person name="Wu L."/>
            <person name="Ma J."/>
        </authorList>
    </citation>
    <scope>NUCLEOTIDE SEQUENCE [LARGE SCALE GENOMIC DNA]</scope>
    <source>
        <strain evidence="3">CGMCC 1.15795</strain>
    </source>
</reference>
<dbReference type="RefSeq" id="WP_382316784.1">
    <property type="nucleotide sequence ID" value="NZ_JBHUFD010000018.1"/>
</dbReference>
<evidence type="ECO:0000256" key="1">
    <source>
        <dbReference type="SAM" id="SignalP"/>
    </source>
</evidence>
<sequence>MRIVIYFLANVLALSLAEASAAAAQAFFYVPAPEVAAARAAGPSYVARVVDARPQRASPGLVLRGKKEQAATFHEGVASTLLAFFSQYAPGQPGAVPLMLRVSGLEIAELPGSMVEGRLGQSATAGLVTDFYAPQPDSSYQLVAHFAQLREKWALDVTGRHAANLGSLLLAAAEAGGQPAAWLPNRPRYPKAAMLGAQPLRVCLLPATGAPTYLALTPSSEAPAYLECRPATPEPLRRVHDKAGAAALGRLVR</sequence>
<keyword evidence="1" id="KW-0732">Signal</keyword>
<gene>
    <name evidence="2" type="ORF">ACFSDX_19985</name>
</gene>
<feature type="chain" id="PRO_5045261509" evidence="1">
    <location>
        <begin position="24"/>
        <end position="253"/>
    </location>
</feature>
<accession>A0ABW4QYM9</accession>
<organism evidence="2 3">
    <name type="scientific">Hymenobacter bucti</name>
    <dbReference type="NCBI Taxonomy" id="1844114"/>
    <lineage>
        <taxon>Bacteria</taxon>
        <taxon>Pseudomonadati</taxon>
        <taxon>Bacteroidota</taxon>
        <taxon>Cytophagia</taxon>
        <taxon>Cytophagales</taxon>
        <taxon>Hymenobacteraceae</taxon>
        <taxon>Hymenobacter</taxon>
    </lineage>
</organism>
<feature type="signal peptide" evidence="1">
    <location>
        <begin position="1"/>
        <end position="23"/>
    </location>
</feature>
<name>A0ABW4QYM9_9BACT</name>
<evidence type="ECO:0000313" key="2">
    <source>
        <dbReference type="EMBL" id="MFD1874728.1"/>
    </source>
</evidence>
<dbReference type="Proteomes" id="UP001597197">
    <property type="component" value="Unassembled WGS sequence"/>
</dbReference>
<keyword evidence="3" id="KW-1185">Reference proteome</keyword>
<proteinExistence type="predicted"/>
<comment type="caution">
    <text evidence="2">The sequence shown here is derived from an EMBL/GenBank/DDBJ whole genome shotgun (WGS) entry which is preliminary data.</text>
</comment>
<protein>
    <submittedName>
        <fullName evidence="2">Uncharacterized protein</fullName>
    </submittedName>
</protein>